<feature type="repeat" description="PPR" evidence="4">
    <location>
        <begin position="239"/>
        <end position="269"/>
    </location>
</feature>
<dbReference type="Pfam" id="PF14432">
    <property type="entry name" value="DYW_deaminase"/>
    <property type="match status" value="1"/>
</dbReference>
<organism evidence="6 7">
    <name type="scientific">Dillenia turbinata</name>
    <dbReference type="NCBI Taxonomy" id="194707"/>
    <lineage>
        <taxon>Eukaryota</taxon>
        <taxon>Viridiplantae</taxon>
        <taxon>Streptophyta</taxon>
        <taxon>Embryophyta</taxon>
        <taxon>Tracheophyta</taxon>
        <taxon>Spermatophyta</taxon>
        <taxon>Magnoliopsida</taxon>
        <taxon>eudicotyledons</taxon>
        <taxon>Gunneridae</taxon>
        <taxon>Pentapetalae</taxon>
        <taxon>Dilleniales</taxon>
        <taxon>Dilleniaceae</taxon>
        <taxon>Dillenia</taxon>
    </lineage>
</organism>
<keyword evidence="2" id="KW-0677">Repeat</keyword>
<dbReference type="EMBL" id="JBAMMX010000007">
    <property type="protein sequence ID" value="KAK6935794.1"/>
    <property type="molecule type" value="Genomic_DNA"/>
</dbReference>
<keyword evidence="3" id="KW-0809">Transit peptide</keyword>
<dbReference type="PANTHER" id="PTHR47926">
    <property type="entry name" value="PENTATRICOPEPTIDE REPEAT-CONTAINING PROTEIN"/>
    <property type="match status" value="1"/>
</dbReference>
<dbReference type="GO" id="GO:0008270">
    <property type="term" value="F:zinc ion binding"/>
    <property type="evidence" value="ECO:0007669"/>
    <property type="project" value="InterPro"/>
</dbReference>
<dbReference type="AlphaFoldDB" id="A0AAN8VQ32"/>
<proteinExistence type="inferred from homology"/>
<comment type="caution">
    <text evidence="6">The sequence shown here is derived from an EMBL/GenBank/DDBJ whole genome shotgun (WGS) entry which is preliminary data.</text>
</comment>
<evidence type="ECO:0000256" key="3">
    <source>
        <dbReference type="ARBA" id="ARBA00022946"/>
    </source>
</evidence>
<dbReference type="InterPro" id="IPR032867">
    <property type="entry name" value="DYW_dom"/>
</dbReference>
<feature type="domain" description="DYW" evidence="5">
    <location>
        <begin position="435"/>
        <end position="527"/>
    </location>
</feature>
<comment type="similarity">
    <text evidence="1">Belongs to the PPR family. PCMP-H subfamily.</text>
</comment>
<dbReference type="Gene3D" id="1.25.40.10">
    <property type="entry name" value="Tetratricopeptide repeat domain"/>
    <property type="match status" value="3"/>
</dbReference>
<evidence type="ECO:0000313" key="6">
    <source>
        <dbReference type="EMBL" id="KAK6935794.1"/>
    </source>
</evidence>
<dbReference type="GO" id="GO:0003723">
    <property type="term" value="F:RNA binding"/>
    <property type="evidence" value="ECO:0007669"/>
    <property type="project" value="InterPro"/>
</dbReference>
<dbReference type="Pfam" id="PF20431">
    <property type="entry name" value="E_motif"/>
    <property type="match status" value="1"/>
</dbReference>
<dbReference type="NCBIfam" id="TIGR00756">
    <property type="entry name" value="PPR"/>
    <property type="match status" value="1"/>
</dbReference>
<dbReference type="InterPro" id="IPR011990">
    <property type="entry name" value="TPR-like_helical_dom_sf"/>
</dbReference>
<dbReference type="PROSITE" id="PS51375">
    <property type="entry name" value="PPR"/>
    <property type="match status" value="1"/>
</dbReference>
<dbReference type="InterPro" id="IPR046848">
    <property type="entry name" value="E_motif"/>
</dbReference>
<evidence type="ECO:0000259" key="5">
    <source>
        <dbReference type="Pfam" id="PF14432"/>
    </source>
</evidence>
<gene>
    <name evidence="6" type="ORF">RJ641_032824</name>
</gene>
<dbReference type="GO" id="GO:0009451">
    <property type="term" value="P:RNA modification"/>
    <property type="evidence" value="ECO:0007669"/>
    <property type="project" value="InterPro"/>
</dbReference>
<keyword evidence="7" id="KW-1185">Reference proteome</keyword>
<dbReference type="Pfam" id="PF01535">
    <property type="entry name" value="PPR"/>
    <property type="match status" value="3"/>
</dbReference>
<accession>A0AAN8VQ32</accession>
<evidence type="ECO:0000256" key="4">
    <source>
        <dbReference type="PROSITE-ProRule" id="PRU00708"/>
    </source>
</evidence>
<evidence type="ECO:0000256" key="2">
    <source>
        <dbReference type="ARBA" id="ARBA00022737"/>
    </source>
</evidence>
<evidence type="ECO:0000313" key="7">
    <source>
        <dbReference type="Proteomes" id="UP001370490"/>
    </source>
</evidence>
<reference evidence="6 7" key="1">
    <citation type="submission" date="2023-12" db="EMBL/GenBank/DDBJ databases">
        <title>A high-quality genome assembly for Dillenia turbinata (Dilleniales).</title>
        <authorList>
            <person name="Chanderbali A."/>
        </authorList>
    </citation>
    <scope>NUCLEOTIDE SEQUENCE [LARGE SCALE GENOMIC DNA]</scope>
    <source>
        <strain evidence="6">LSX21</strain>
        <tissue evidence="6">Leaf</tissue>
    </source>
</reference>
<evidence type="ECO:0000256" key="1">
    <source>
        <dbReference type="ARBA" id="ARBA00006643"/>
    </source>
</evidence>
<dbReference type="PANTHER" id="PTHR47926:SF482">
    <property type="entry name" value="PENTATRICOPEPTIDE REPEAT-CONTAINING PROTEIN CHLOROPLASTIC"/>
    <property type="match status" value="1"/>
</dbReference>
<sequence>MLAFQPPQAIQQPRHFIPLHSPKPNRVTLRPSITNFTKTDNNPSIQLLCKRGDLRQALQLLSHETSPTQHTYELLILSCTQKNSLSDGLNVHKHLLDNGFDEDPFLATKLINMYSELDSIDLARKVFDETRNRTIYVWNALFRALTLVGLGQEALKLYSHMNRLKIPSDRFTYTYMLKACVAAESLVSLLDKGKEIHAHILRHGYESHIHVMTTLVDMYARFGCVRYASLVFDAMSTKNVVSWSAMIACYARNERPFEALELFREMMLASDDSFPNSVTMVSVLQACAALAALEQGKLLHGYILRRGLDSILPVVSALVIMYARCGNLELSHRVFDQMDKRDVVSWNSLISSYGPMNAGNYVLLADIYGGAKMFDEVKRVKKLLEARGLQKVPGCSWIEVKRKIYSFVSVDELNPQIEQLRALLVKLLKEMKDKGYVAETNVVLYDLEAEEKEKIVWGHSEKLALAFGLINCKNGEIIRISNKLRMCEDCHSVTKFISKFADREILVRDVNRFHHFRDGVCSCGDYY</sequence>
<dbReference type="Pfam" id="PF13041">
    <property type="entry name" value="PPR_2"/>
    <property type="match status" value="1"/>
</dbReference>
<dbReference type="Proteomes" id="UP001370490">
    <property type="component" value="Unassembled WGS sequence"/>
</dbReference>
<name>A0AAN8VQ32_9MAGN</name>
<protein>
    <submittedName>
        <fullName evidence="6">DYW domain</fullName>
    </submittedName>
</protein>
<dbReference type="FunFam" id="1.25.40.10:FF:000462">
    <property type="entry name" value="Pentatricopeptide repeat-containing protein, chloroplastic"/>
    <property type="match status" value="1"/>
</dbReference>
<dbReference type="InterPro" id="IPR046960">
    <property type="entry name" value="PPR_At4g14850-like_plant"/>
</dbReference>
<dbReference type="FunFam" id="1.25.40.10:FF:000341">
    <property type="entry name" value="Pentatricopeptide repeat-containing protein chloroplastic"/>
    <property type="match status" value="1"/>
</dbReference>
<dbReference type="InterPro" id="IPR002885">
    <property type="entry name" value="PPR_rpt"/>
</dbReference>